<reference evidence="7 8" key="1">
    <citation type="journal article" date="2017" name="Infect. Genet. Evol.">
        <title>The new phylogeny of the genus Mycobacterium: The old and the news.</title>
        <authorList>
            <person name="Tortoli E."/>
            <person name="Fedrizzi T."/>
            <person name="Meehan C.J."/>
            <person name="Trovato A."/>
            <person name="Grottola A."/>
            <person name="Giacobazzi E."/>
            <person name="Serpini G.F."/>
            <person name="Tagliazucchi S."/>
            <person name="Fabio A."/>
            <person name="Bettua C."/>
            <person name="Bertorelli R."/>
            <person name="Frascaro F."/>
            <person name="De Sanctis V."/>
            <person name="Pecorari M."/>
            <person name="Jousson O."/>
            <person name="Segata N."/>
            <person name="Cirillo D.M."/>
        </authorList>
    </citation>
    <scope>NUCLEOTIDE SEQUENCE [LARGE SCALE GENOMIC DNA]</scope>
    <source>
        <strain evidence="7 8">NCTC 12882</strain>
    </source>
</reference>
<protein>
    <submittedName>
        <fullName evidence="7">TetR/AcrR family transcriptional regulator</fullName>
    </submittedName>
</protein>
<gene>
    <name evidence="7" type="ORF">CQY23_02710</name>
</gene>
<keyword evidence="2" id="KW-0805">Transcription regulation</keyword>
<evidence type="ECO:0000313" key="8">
    <source>
        <dbReference type="Proteomes" id="UP000230971"/>
    </source>
</evidence>
<dbReference type="GO" id="GO:0045892">
    <property type="term" value="P:negative regulation of DNA-templated transcription"/>
    <property type="evidence" value="ECO:0007669"/>
    <property type="project" value="InterPro"/>
</dbReference>
<dbReference type="PRINTS" id="PR00400">
    <property type="entry name" value="TETREPRESSOR"/>
</dbReference>
<name>A0A2G5PQ89_MYCCE</name>
<dbReference type="InterPro" id="IPR004111">
    <property type="entry name" value="Repressor_TetR_C"/>
</dbReference>
<dbReference type="InterPro" id="IPR050109">
    <property type="entry name" value="HTH-type_TetR-like_transc_reg"/>
</dbReference>
<dbReference type="PANTHER" id="PTHR30055">
    <property type="entry name" value="HTH-TYPE TRANSCRIPTIONAL REGULATOR RUTR"/>
    <property type="match status" value="1"/>
</dbReference>
<dbReference type="GO" id="GO:0003700">
    <property type="term" value="F:DNA-binding transcription factor activity"/>
    <property type="evidence" value="ECO:0007669"/>
    <property type="project" value="TreeGrafter"/>
</dbReference>
<dbReference type="Gene3D" id="1.10.357.10">
    <property type="entry name" value="Tetracycline Repressor, domain 2"/>
    <property type="match status" value="1"/>
</dbReference>
<evidence type="ECO:0000313" key="7">
    <source>
        <dbReference type="EMBL" id="PIB80478.1"/>
    </source>
</evidence>
<dbReference type="Pfam" id="PF00440">
    <property type="entry name" value="TetR_N"/>
    <property type="match status" value="1"/>
</dbReference>
<dbReference type="SUPFAM" id="SSF48498">
    <property type="entry name" value="Tetracyclin repressor-like, C-terminal domain"/>
    <property type="match status" value="1"/>
</dbReference>
<evidence type="ECO:0000256" key="5">
    <source>
        <dbReference type="PROSITE-ProRule" id="PRU00335"/>
    </source>
</evidence>
<evidence type="ECO:0000256" key="4">
    <source>
        <dbReference type="ARBA" id="ARBA00023163"/>
    </source>
</evidence>
<dbReference type="PROSITE" id="PS50977">
    <property type="entry name" value="HTH_TETR_2"/>
    <property type="match status" value="1"/>
</dbReference>
<evidence type="ECO:0000256" key="2">
    <source>
        <dbReference type="ARBA" id="ARBA00023015"/>
    </source>
</evidence>
<dbReference type="OrthoDB" id="3614211at2"/>
<feature type="DNA-binding region" description="H-T-H motif" evidence="5">
    <location>
        <begin position="56"/>
        <end position="75"/>
    </location>
</feature>
<dbReference type="InterPro" id="IPR003012">
    <property type="entry name" value="Tet_transcr_reg_TetR"/>
</dbReference>
<dbReference type="EMBL" id="PDKV01000002">
    <property type="protein sequence ID" value="PIB80478.1"/>
    <property type="molecule type" value="Genomic_DNA"/>
</dbReference>
<dbReference type="InterPro" id="IPR036271">
    <property type="entry name" value="Tet_transcr_reg_TetR-rel_C_sf"/>
</dbReference>
<dbReference type="PANTHER" id="PTHR30055:SF151">
    <property type="entry name" value="TRANSCRIPTIONAL REGULATORY PROTEIN"/>
    <property type="match status" value="1"/>
</dbReference>
<dbReference type="Proteomes" id="UP000230971">
    <property type="component" value="Unassembled WGS sequence"/>
</dbReference>
<dbReference type="SUPFAM" id="SSF46689">
    <property type="entry name" value="Homeodomain-like"/>
    <property type="match status" value="1"/>
</dbReference>
<comment type="caution">
    <text evidence="7">The sequence shown here is derived from an EMBL/GenBank/DDBJ whole genome shotgun (WGS) entry which is preliminary data.</text>
</comment>
<accession>A0A2G5PQ89</accession>
<evidence type="ECO:0000259" key="6">
    <source>
        <dbReference type="PROSITE" id="PS50977"/>
    </source>
</evidence>
<dbReference type="AlphaFoldDB" id="A0A2G5PQ89"/>
<sequence>MNTALPILRPLSRAAILGPVTTAQARRSRGRPPVPVDRIVDMALQIVDEQGAEALSMRTLAQRLESGTATLYRHFANRSEVIARVVDRAFGEVDFSAEELAAKGWQRACESFAHAMFETFRRHPNVTPLLSEQAPIGPNAMAQRERLLAVLLDNGFTPQLAARSYATLARYVLGFAIQLAGHEFDDAKLANHFDTLDPQAFPATLTVADHLPVPLDEEFALGLELIVDGLAKMRRRARR</sequence>
<dbReference type="InterPro" id="IPR001647">
    <property type="entry name" value="HTH_TetR"/>
</dbReference>
<keyword evidence="4" id="KW-0804">Transcription</keyword>
<evidence type="ECO:0000256" key="3">
    <source>
        <dbReference type="ARBA" id="ARBA00023125"/>
    </source>
</evidence>
<feature type="domain" description="HTH tetR-type" evidence="6">
    <location>
        <begin position="33"/>
        <end position="93"/>
    </location>
</feature>
<keyword evidence="1" id="KW-0678">Repressor</keyword>
<dbReference type="GO" id="GO:0000976">
    <property type="term" value="F:transcription cis-regulatory region binding"/>
    <property type="evidence" value="ECO:0007669"/>
    <property type="project" value="TreeGrafter"/>
</dbReference>
<dbReference type="Pfam" id="PF02909">
    <property type="entry name" value="TetR_C_1"/>
    <property type="match status" value="1"/>
</dbReference>
<proteinExistence type="predicted"/>
<dbReference type="PRINTS" id="PR00455">
    <property type="entry name" value="HTHTETR"/>
</dbReference>
<organism evidence="7 8">
    <name type="scientific">Mycobacterium celatum</name>
    <dbReference type="NCBI Taxonomy" id="28045"/>
    <lineage>
        <taxon>Bacteria</taxon>
        <taxon>Bacillati</taxon>
        <taxon>Actinomycetota</taxon>
        <taxon>Actinomycetes</taxon>
        <taxon>Mycobacteriales</taxon>
        <taxon>Mycobacteriaceae</taxon>
        <taxon>Mycobacterium</taxon>
    </lineage>
</organism>
<evidence type="ECO:0000256" key="1">
    <source>
        <dbReference type="ARBA" id="ARBA00022491"/>
    </source>
</evidence>
<keyword evidence="3 5" id="KW-0238">DNA-binding</keyword>
<dbReference type="GO" id="GO:0046677">
    <property type="term" value="P:response to antibiotic"/>
    <property type="evidence" value="ECO:0007669"/>
    <property type="project" value="InterPro"/>
</dbReference>
<dbReference type="InterPro" id="IPR009057">
    <property type="entry name" value="Homeodomain-like_sf"/>
</dbReference>